<feature type="chain" id="PRO_5032268112" evidence="2">
    <location>
        <begin position="21"/>
        <end position="343"/>
    </location>
</feature>
<keyword evidence="2" id="KW-0732">Signal</keyword>
<evidence type="ECO:0000256" key="2">
    <source>
        <dbReference type="SAM" id="SignalP"/>
    </source>
</evidence>
<gene>
    <name evidence="3" type="ORF">GRG538_LOCUS3659</name>
</gene>
<reference evidence="3" key="1">
    <citation type="submission" date="2021-02" db="EMBL/GenBank/DDBJ databases">
        <authorList>
            <person name="Nowell W R."/>
        </authorList>
    </citation>
    <scope>NUCLEOTIDE SEQUENCE</scope>
</reference>
<dbReference type="AlphaFoldDB" id="A0A817UNG2"/>
<name>A0A817UNG2_9BILA</name>
<keyword evidence="1" id="KW-1133">Transmembrane helix</keyword>
<comment type="caution">
    <text evidence="3">The sequence shown here is derived from an EMBL/GenBank/DDBJ whole genome shotgun (WGS) entry which is preliminary data.</text>
</comment>
<proteinExistence type="predicted"/>
<evidence type="ECO:0000313" key="3">
    <source>
        <dbReference type="EMBL" id="CAF3331901.1"/>
    </source>
</evidence>
<feature type="signal peptide" evidence="2">
    <location>
        <begin position="1"/>
        <end position="20"/>
    </location>
</feature>
<dbReference type="EMBL" id="CAJNYT010000134">
    <property type="protein sequence ID" value="CAF3331901.1"/>
    <property type="molecule type" value="Genomic_DNA"/>
</dbReference>
<protein>
    <submittedName>
        <fullName evidence="3">Uncharacterized protein</fullName>
    </submittedName>
</protein>
<dbReference type="SUPFAM" id="SSF53474">
    <property type="entry name" value="alpha/beta-Hydrolases"/>
    <property type="match status" value="1"/>
</dbReference>
<keyword evidence="1" id="KW-0472">Membrane</keyword>
<evidence type="ECO:0000313" key="4">
    <source>
        <dbReference type="Proteomes" id="UP000663872"/>
    </source>
</evidence>
<organism evidence="3 4">
    <name type="scientific">Rotaria socialis</name>
    <dbReference type="NCBI Taxonomy" id="392032"/>
    <lineage>
        <taxon>Eukaryota</taxon>
        <taxon>Metazoa</taxon>
        <taxon>Spiralia</taxon>
        <taxon>Gnathifera</taxon>
        <taxon>Rotifera</taxon>
        <taxon>Eurotatoria</taxon>
        <taxon>Bdelloidea</taxon>
        <taxon>Philodinida</taxon>
        <taxon>Philodinidae</taxon>
        <taxon>Rotaria</taxon>
    </lineage>
</organism>
<dbReference type="InterPro" id="IPR029058">
    <property type="entry name" value="AB_hydrolase_fold"/>
</dbReference>
<evidence type="ECO:0000256" key="1">
    <source>
        <dbReference type="SAM" id="Phobius"/>
    </source>
</evidence>
<sequence>MSIIFLDTAIILLVVSLVTASVPDTHITVSGISSGGAMATQLHIGFSKDISGCGILAGPPFYCGGSGMTTALCMTGPALLISVTVLEQKIKYYRLLDKIDDPVNLKGDPVYVFSGIYDKKTLFKMFMIKIWMFLLIPLISVDGRALRKQRQTMTNTLGQDTNNFFSNGYNVIRDSVVPVISSNVNQFSQNWDRYKENFGQGINQISQNWDRYKQNFNQGLNQITQGWNQFTQNFIPQYPYRNNNYAYNRDRYGYNNQQYPYSMNYNYNFPSNMYQNNLGRNENPYAANNYANSIGSPRENVPYYSSNSGRQWYQNLNGQQRFNGPIASNAMVYTDQRTGFRRR</sequence>
<accession>A0A817UNG2</accession>
<keyword evidence="1" id="KW-0812">Transmembrane</keyword>
<dbReference type="Proteomes" id="UP000663872">
    <property type="component" value="Unassembled WGS sequence"/>
</dbReference>
<feature type="transmembrane region" description="Helical" evidence="1">
    <location>
        <begin position="122"/>
        <end position="141"/>
    </location>
</feature>